<organism evidence="2 3">
    <name type="scientific">Flavivirga aquimarina</name>
    <dbReference type="NCBI Taxonomy" id="2027862"/>
    <lineage>
        <taxon>Bacteria</taxon>
        <taxon>Pseudomonadati</taxon>
        <taxon>Bacteroidota</taxon>
        <taxon>Flavobacteriia</taxon>
        <taxon>Flavobacteriales</taxon>
        <taxon>Flavobacteriaceae</taxon>
        <taxon>Flavivirga</taxon>
    </lineage>
</organism>
<keyword evidence="1" id="KW-0472">Membrane</keyword>
<gene>
    <name evidence="2" type="ORF">Q4Q35_01145</name>
</gene>
<keyword evidence="1" id="KW-1133">Transmembrane helix</keyword>
<protein>
    <recommendedName>
        <fullName evidence="4">ABC transporter permease</fullName>
    </recommendedName>
</protein>
<feature type="transmembrane region" description="Helical" evidence="1">
    <location>
        <begin position="171"/>
        <end position="191"/>
    </location>
</feature>
<dbReference type="EMBL" id="JAUOEK010000024">
    <property type="protein sequence ID" value="MDO5968402.1"/>
    <property type="molecule type" value="Genomic_DNA"/>
</dbReference>
<evidence type="ECO:0000313" key="2">
    <source>
        <dbReference type="EMBL" id="MDO5968402.1"/>
    </source>
</evidence>
<feature type="transmembrane region" description="Helical" evidence="1">
    <location>
        <begin position="200"/>
        <end position="222"/>
    </location>
</feature>
<feature type="transmembrane region" description="Helical" evidence="1">
    <location>
        <begin position="111"/>
        <end position="132"/>
    </location>
</feature>
<feature type="transmembrane region" description="Helical" evidence="1">
    <location>
        <begin position="67"/>
        <end position="91"/>
    </location>
</feature>
<keyword evidence="1" id="KW-0812">Transmembrane</keyword>
<sequence>MNLQEYFNLNRFWLYLKHDLKLYKKKYLGFILSFILVLFLIDLFVIEQNLYIVKVENNYVRTFRTEIYQVVFLLTLLMSWVLVIGSSFLPLRKRSSTINYLLLPVSLLEKVLVQFIIRVVVFTCLFVFLYWIEFKLALSIIYLFEDKQSLIVPSFGVFDFFEKSLIFSHKIIIILSLFSVTSFLFAATTYFQKRPVLNTVLALGVLVLLAFVFSVVMSHVLLPDEVNGFEMKIFDRELPNKWNTIQICLSTIGVMSSLFFFPIAYFKLKEKEA</sequence>
<feature type="transmembrane region" description="Helical" evidence="1">
    <location>
        <begin position="27"/>
        <end position="47"/>
    </location>
</feature>
<feature type="transmembrane region" description="Helical" evidence="1">
    <location>
        <begin position="242"/>
        <end position="266"/>
    </location>
</feature>
<evidence type="ECO:0000256" key="1">
    <source>
        <dbReference type="SAM" id="Phobius"/>
    </source>
</evidence>
<reference evidence="2" key="1">
    <citation type="submission" date="2023-07" db="EMBL/GenBank/DDBJ databases">
        <title>Two novel species in the genus Flavivirga.</title>
        <authorList>
            <person name="Kwon K."/>
        </authorList>
    </citation>
    <scope>NUCLEOTIDE SEQUENCE</scope>
    <source>
        <strain evidence="2">KCTC 52353</strain>
    </source>
</reference>
<evidence type="ECO:0000313" key="3">
    <source>
        <dbReference type="Proteomes" id="UP001176883"/>
    </source>
</evidence>
<dbReference type="Proteomes" id="UP001176883">
    <property type="component" value="Unassembled WGS sequence"/>
</dbReference>
<comment type="caution">
    <text evidence="2">The sequence shown here is derived from an EMBL/GenBank/DDBJ whole genome shotgun (WGS) entry which is preliminary data.</text>
</comment>
<name>A0ABT8W5K5_9FLAO</name>
<evidence type="ECO:0008006" key="4">
    <source>
        <dbReference type="Google" id="ProtNLM"/>
    </source>
</evidence>
<proteinExistence type="predicted"/>
<accession>A0ABT8W5K5</accession>
<keyword evidence="3" id="KW-1185">Reference proteome</keyword>
<dbReference type="RefSeq" id="WP_303276083.1">
    <property type="nucleotide sequence ID" value="NZ_JAUOEK010000024.1"/>
</dbReference>